<dbReference type="RefSeq" id="WP_115001686.1">
    <property type="nucleotide sequence ID" value="NZ_RHPN01000010.1"/>
</dbReference>
<evidence type="ECO:0000256" key="4">
    <source>
        <dbReference type="ARBA" id="ARBA00049360"/>
    </source>
</evidence>
<dbReference type="GO" id="GO:0003676">
    <property type="term" value="F:nucleic acid binding"/>
    <property type="evidence" value="ECO:0007669"/>
    <property type="project" value="UniProtKB-ARBA"/>
</dbReference>
<dbReference type="FunFam" id="3.40.50.300:FF:000011">
    <property type="entry name" value="Putative ABC transporter ATP-binding component"/>
    <property type="match status" value="1"/>
</dbReference>
<evidence type="ECO:0000256" key="2">
    <source>
        <dbReference type="ARBA" id="ARBA00022741"/>
    </source>
</evidence>
<dbReference type="PANTHER" id="PTHR42855:SF2">
    <property type="entry name" value="DRUG RESISTANCE ABC TRANSPORTER,ATP-BINDING PROTEIN"/>
    <property type="match status" value="1"/>
</dbReference>
<sequence>MLLVQNLGVYFAGRYLFENVSFRINKGNRVGLVGKNGAGKSTLLKILAKSQQSSEGEVVYEGDVTIGYLSQDIDFVQGRTVWQEADSAFEQLVEIQERIDFVNKELAERTDYESDEYGKLIEDISHLTERFGLLGGYTKDAEIEQILIGLGFKNSDFHRSTEEFSGGWRMRIELAKLLLQKHDVMLLDEPTNHLDIDSIVWLEDFLKDYPGAVVLVSHDRQFLDNVTNRTIEIANRHISDFKANYTRYLELREDRREKLEQAQKNQEQMIKHTEDLISKFRAKANKASMAQSLIKKLDKIERIEIENDDVTKMNIRFVDAVQPGKIIFELDDVGVAFGDHQVFDHVSFYVNRGEKVAFVGQNGQGKTTLSRAIINEQEHSGKIKHGHNVEIGYFAQNQAHVLNDKLTVLEEAENSATEETRKHVRDYLGAFMFGGDAVEKKVSVLSGGERNRLALCKLLLRPFNVLIMDEPTNHLDIVSKELLKKALQKYSGTLILVSHDREFLEGLVDKVFDFRNGQVKEYLSGIDDYLAQIKAGSFREVEKGNSLAARKEEKPIEVKIEQAKRVLSFEEEKEQKRLKNRLSRIETEISDLETKIADLENKLHAGSQTQQELDKYSNLKNDLDKKMLEWEEVSEQII</sequence>
<dbReference type="Gene3D" id="3.40.50.300">
    <property type="entry name" value="P-loop containing nucleotide triphosphate hydrolases"/>
    <property type="match status" value="2"/>
</dbReference>
<evidence type="ECO:0000256" key="5">
    <source>
        <dbReference type="ARBA" id="ARBA00061478"/>
    </source>
</evidence>
<keyword evidence="2" id="KW-0547">Nucleotide-binding</keyword>
<evidence type="ECO:0000259" key="7">
    <source>
        <dbReference type="PROSITE" id="PS50893"/>
    </source>
</evidence>
<evidence type="ECO:0000256" key="6">
    <source>
        <dbReference type="SAM" id="Coils"/>
    </source>
</evidence>
<dbReference type="InterPro" id="IPR003439">
    <property type="entry name" value="ABC_transporter-like_ATP-bd"/>
</dbReference>
<dbReference type="GO" id="GO:0005524">
    <property type="term" value="F:ATP binding"/>
    <property type="evidence" value="ECO:0007669"/>
    <property type="project" value="UniProtKB-KW"/>
</dbReference>
<keyword evidence="6" id="KW-0175">Coiled coil</keyword>
<dbReference type="InterPro" id="IPR032781">
    <property type="entry name" value="ABC_tran_Xtn"/>
</dbReference>
<dbReference type="PROSITE" id="PS00211">
    <property type="entry name" value="ABC_TRANSPORTER_1"/>
    <property type="match status" value="2"/>
</dbReference>
<reference evidence="9 10" key="1">
    <citation type="submission" date="2018-06" db="EMBL/GenBank/DDBJ databases">
        <authorList>
            <consortium name="Pathogen Informatics"/>
            <person name="Doyle S."/>
        </authorList>
    </citation>
    <scope>NUCLEOTIDE SEQUENCE [LARGE SCALE GENOMIC DNA]</scope>
    <source>
        <strain evidence="9 10">NCTC13456</strain>
    </source>
</reference>
<dbReference type="CDD" id="cd03221">
    <property type="entry name" value="ABCF_EF-3"/>
    <property type="match status" value="2"/>
</dbReference>
<feature type="domain" description="ABC transporter" evidence="7">
    <location>
        <begin position="328"/>
        <end position="541"/>
    </location>
</feature>
<evidence type="ECO:0000313" key="10">
    <source>
        <dbReference type="Proteomes" id="UP000254737"/>
    </source>
</evidence>
<evidence type="ECO:0000313" key="8">
    <source>
        <dbReference type="EMBL" id="RRT92155.1"/>
    </source>
</evidence>
<dbReference type="Pfam" id="PF12848">
    <property type="entry name" value="ABC_tran_Xtn"/>
    <property type="match status" value="1"/>
</dbReference>
<dbReference type="STRING" id="343874.GCA_000805695_03151"/>
<feature type="coiled-coil region" evidence="6">
    <location>
        <begin position="245"/>
        <end position="276"/>
    </location>
</feature>
<keyword evidence="1" id="KW-0677">Repeat</keyword>
<dbReference type="GO" id="GO:0016887">
    <property type="term" value="F:ATP hydrolysis activity"/>
    <property type="evidence" value="ECO:0007669"/>
    <property type="project" value="InterPro"/>
</dbReference>
<dbReference type="InterPro" id="IPR017871">
    <property type="entry name" value="ABC_transporter-like_CS"/>
</dbReference>
<keyword evidence="3 9" id="KW-0067">ATP-binding</keyword>
<dbReference type="PROSITE" id="PS50893">
    <property type="entry name" value="ABC_TRANSPORTER_2"/>
    <property type="match status" value="2"/>
</dbReference>
<dbReference type="InterPro" id="IPR003593">
    <property type="entry name" value="AAA+_ATPase"/>
</dbReference>
<evidence type="ECO:0000256" key="1">
    <source>
        <dbReference type="ARBA" id="ARBA00022737"/>
    </source>
</evidence>
<feature type="domain" description="ABC transporter" evidence="7">
    <location>
        <begin position="2"/>
        <end position="260"/>
    </location>
</feature>
<evidence type="ECO:0000256" key="3">
    <source>
        <dbReference type="ARBA" id="ARBA00022840"/>
    </source>
</evidence>
<feature type="coiled-coil region" evidence="6">
    <location>
        <begin position="568"/>
        <end position="633"/>
    </location>
</feature>
<dbReference type="Proteomes" id="UP000267844">
    <property type="component" value="Unassembled WGS sequence"/>
</dbReference>
<dbReference type="PANTHER" id="PTHR42855">
    <property type="entry name" value="ABC TRANSPORTER ATP-BINDING SUBUNIT"/>
    <property type="match status" value="1"/>
</dbReference>
<dbReference type="InterPro" id="IPR027417">
    <property type="entry name" value="P-loop_NTPase"/>
</dbReference>
<evidence type="ECO:0000313" key="9">
    <source>
        <dbReference type="EMBL" id="STD59604.1"/>
    </source>
</evidence>
<comment type="similarity">
    <text evidence="5">Belongs to the ABC transporter superfamily. ABCF family. Uup subfamily.</text>
</comment>
<dbReference type="EMBL" id="RHPO01000010">
    <property type="protein sequence ID" value="RRT92155.1"/>
    <property type="molecule type" value="Genomic_DNA"/>
</dbReference>
<dbReference type="Gene3D" id="1.10.287.380">
    <property type="entry name" value="Valyl-tRNA synthetase, C-terminal domain"/>
    <property type="match status" value="1"/>
</dbReference>
<dbReference type="SUPFAM" id="SSF52540">
    <property type="entry name" value="P-loop containing nucleoside triphosphate hydrolases"/>
    <property type="match status" value="2"/>
</dbReference>
<dbReference type="InterPro" id="IPR037118">
    <property type="entry name" value="Val-tRNA_synth_C_sf"/>
</dbReference>
<accession>A0A376GGU6</accession>
<dbReference type="AlphaFoldDB" id="A0A376GGU6"/>
<dbReference type="FunFam" id="3.40.50.300:FF:000309">
    <property type="entry name" value="ABC transporter ATP-binding protein"/>
    <property type="match status" value="1"/>
</dbReference>
<organism evidence="9 10">
    <name type="scientific">Empedobacter falsenii</name>
    <dbReference type="NCBI Taxonomy" id="343874"/>
    <lineage>
        <taxon>Bacteria</taxon>
        <taxon>Pseudomonadati</taxon>
        <taxon>Bacteroidota</taxon>
        <taxon>Flavobacteriia</taxon>
        <taxon>Flavobacteriales</taxon>
        <taxon>Weeksellaceae</taxon>
        <taxon>Empedobacter</taxon>
    </lineage>
</organism>
<dbReference type="InterPro" id="IPR051309">
    <property type="entry name" value="ABCF_ATPase"/>
</dbReference>
<dbReference type="Proteomes" id="UP000254737">
    <property type="component" value="Unassembled WGS sequence"/>
</dbReference>
<gene>
    <name evidence="9" type="primary">yheS_2</name>
    <name evidence="8" type="ORF">EGI89_06635</name>
    <name evidence="9" type="ORF">NCTC13456_03271</name>
</gene>
<name>A0A376GGU6_9FLAO</name>
<protein>
    <submittedName>
        <fullName evidence="8 9">ABC transporter ATP-binding protein</fullName>
    </submittedName>
</protein>
<dbReference type="EMBL" id="UFXS01000001">
    <property type="protein sequence ID" value="STD59604.1"/>
    <property type="molecule type" value="Genomic_DNA"/>
</dbReference>
<dbReference type="SMART" id="SM00382">
    <property type="entry name" value="AAA"/>
    <property type="match status" value="2"/>
</dbReference>
<proteinExistence type="inferred from homology"/>
<dbReference type="Pfam" id="PF00005">
    <property type="entry name" value="ABC_tran"/>
    <property type="match status" value="2"/>
</dbReference>
<comment type="catalytic activity">
    <reaction evidence="4">
        <text>ATP + H2O = ADP + phosphate + H(+)</text>
        <dbReference type="Rhea" id="RHEA:13065"/>
        <dbReference type="ChEBI" id="CHEBI:15377"/>
        <dbReference type="ChEBI" id="CHEBI:15378"/>
        <dbReference type="ChEBI" id="CHEBI:30616"/>
        <dbReference type="ChEBI" id="CHEBI:43474"/>
        <dbReference type="ChEBI" id="CHEBI:456216"/>
    </reaction>
</comment>
<reference evidence="8 11" key="2">
    <citation type="submission" date="2018-10" db="EMBL/GenBank/DDBJ databases">
        <title>Transmission dynamics of multidrug resistant bacteria on intensive care unit surfaces.</title>
        <authorList>
            <person name="D'Souza A.W."/>
            <person name="Potter R.F."/>
            <person name="Wallace M."/>
            <person name="Shupe A."/>
            <person name="Patel S."/>
            <person name="Sun S."/>
            <person name="Gul D."/>
            <person name="Kwon J.H."/>
            <person name="Andleeb S."/>
            <person name="Burnham C.-A.D."/>
            <person name="Dantas G."/>
        </authorList>
    </citation>
    <scope>NUCLEOTIDE SEQUENCE [LARGE SCALE GENOMIC DNA]</scope>
    <source>
        <strain evidence="8 11">WF_348</strain>
    </source>
</reference>
<evidence type="ECO:0000313" key="11">
    <source>
        <dbReference type="Proteomes" id="UP000267844"/>
    </source>
</evidence>